<dbReference type="VEuPathDB" id="FungiDB:CIHG_03956"/>
<name>A0A0J8UFL7_COCIT</name>
<accession>A0A0J8UFL7</accession>
<evidence type="ECO:0000313" key="2">
    <source>
        <dbReference type="Proteomes" id="UP000054563"/>
    </source>
</evidence>
<sequence>MIEKGQLESPTAADYLEDPDDIPIPCKGCGEILEEGKAFELGGLLLARIWATLS</sequence>
<evidence type="ECO:0000313" key="1">
    <source>
        <dbReference type="EMBL" id="KMU86168.1"/>
    </source>
</evidence>
<reference evidence="2" key="1">
    <citation type="journal article" date="2010" name="Genome Res.">
        <title>Population genomic sequencing of Coccidioides fungi reveals recent hybridization and transposon control.</title>
        <authorList>
            <person name="Neafsey D.E."/>
            <person name="Barker B.M."/>
            <person name="Sharpton T.J."/>
            <person name="Stajich J.E."/>
            <person name="Park D.J."/>
            <person name="Whiston E."/>
            <person name="Hung C.-Y."/>
            <person name="McMahan C."/>
            <person name="White J."/>
            <person name="Sykes S."/>
            <person name="Heiman D."/>
            <person name="Young S."/>
            <person name="Zeng Q."/>
            <person name="Abouelleil A."/>
            <person name="Aftuck L."/>
            <person name="Bessette D."/>
            <person name="Brown A."/>
            <person name="FitzGerald M."/>
            <person name="Lui A."/>
            <person name="Macdonald J.P."/>
            <person name="Priest M."/>
            <person name="Orbach M.J."/>
            <person name="Galgiani J.N."/>
            <person name="Kirkland T.N."/>
            <person name="Cole G.T."/>
            <person name="Birren B.W."/>
            <person name="Henn M.R."/>
            <person name="Taylor J.W."/>
            <person name="Rounsley S.D."/>
        </authorList>
    </citation>
    <scope>NUCLEOTIDE SEQUENCE [LARGE SCALE GENOMIC DNA]</scope>
    <source>
        <strain evidence="2">H538.4</strain>
    </source>
</reference>
<dbReference type="AlphaFoldDB" id="A0A0J8UFL7"/>
<organism evidence="1 2">
    <name type="scientific">Coccidioides immitis H538.4</name>
    <dbReference type="NCBI Taxonomy" id="396776"/>
    <lineage>
        <taxon>Eukaryota</taxon>
        <taxon>Fungi</taxon>
        <taxon>Dikarya</taxon>
        <taxon>Ascomycota</taxon>
        <taxon>Pezizomycotina</taxon>
        <taxon>Eurotiomycetes</taxon>
        <taxon>Eurotiomycetidae</taxon>
        <taxon>Onygenales</taxon>
        <taxon>Onygenaceae</taxon>
        <taxon>Coccidioides</taxon>
    </lineage>
</organism>
<gene>
    <name evidence="1" type="ORF">CIHG_03956</name>
</gene>
<dbReference type="EMBL" id="DS016991">
    <property type="protein sequence ID" value="KMU86168.1"/>
    <property type="molecule type" value="Genomic_DNA"/>
</dbReference>
<proteinExistence type="predicted"/>
<dbReference type="Proteomes" id="UP000054563">
    <property type="component" value="Unassembled WGS sequence"/>
</dbReference>
<protein>
    <submittedName>
        <fullName evidence="1">Uncharacterized protein</fullName>
    </submittedName>
</protein>